<sequence>MAGFLFSDLSQSRAVEAIARRDREVLAACSHGTGDAPASSTTVFNAGSYN</sequence>
<protein>
    <submittedName>
        <fullName evidence="1">Uncharacterized protein</fullName>
    </submittedName>
</protein>
<name>A0A6J4KW98_9GAMM</name>
<accession>A0A6J4KW98</accession>
<organism evidence="1">
    <name type="scientific">uncultured Lysobacter sp</name>
    <dbReference type="NCBI Taxonomy" id="271060"/>
    <lineage>
        <taxon>Bacteria</taxon>
        <taxon>Pseudomonadati</taxon>
        <taxon>Pseudomonadota</taxon>
        <taxon>Gammaproteobacteria</taxon>
        <taxon>Lysobacterales</taxon>
        <taxon>Lysobacteraceae</taxon>
        <taxon>Lysobacter</taxon>
        <taxon>environmental samples</taxon>
    </lineage>
</organism>
<gene>
    <name evidence="1" type="ORF">AVDCRST_MAG71-1039</name>
</gene>
<proteinExistence type="predicted"/>
<reference evidence="1" key="1">
    <citation type="submission" date="2020-02" db="EMBL/GenBank/DDBJ databases">
        <authorList>
            <person name="Meier V. D."/>
        </authorList>
    </citation>
    <scope>NUCLEOTIDE SEQUENCE</scope>
    <source>
        <strain evidence="1">AVDCRST_MAG71</strain>
    </source>
</reference>
<dbReference type="AlphaFoldDB" id="A0A6J4KW98"/>
<evidence type="ECO:0000313" key="1">
    <source>
        <dbReference type="EMBL" id="CAA9316582.1"/>
    </source>
</evidence>
<dbReference type="EMBL" id="CADCUA010000276">
    <property type="protein sequence ID" value="CAA9316582.1"/>
    <property type="molecule type" value="Genomic_DNA"/>
</dbReference>